<organism evidence="15 16">
    <name type="scientific">Scleropages formosus</name>
    <name type="common">Asian bonytongue</name>
    <name type="synonym">Osteoglossum formosum</name>
    <dbReference type="NCBI Taxonomy" id="113540"/>
    <lineage>
        <taxon>Eukaryota</taxon>
        <taxon>Metazoa</taxon>
        <taxon>Chordata</taxon>
        <taxon>Craniata</taxon>
        <taxon>Vertebrata</taxon>
        <taxon>Euteleostomi</taxon>
        <taxon>Actinopterygii</taxon>
        <taxon>Neopterygii</taxon>
        <taxon>Teleostei</taxon>
        <taxon>Osteoglossocephala</taxon>
        <taxon>Osteoglossomorpha</taxon>
        <taxon>Osteoglossiformes</taxon>
        <taxon>Osteoglossidae</taxon>
        <taxon>Scleropages</taxon>
    </lineage>
</organism>
<keyword evidence="16" id="KW-1185">Reference proteome</keyword>
<keyword evidence="3 11" id="KW-0812">Transmembrane</keyword>
<evidence type="ECO:0000256" key="11">
    <source>
        <dbReference type="RuleBase" id="RU000688"/>
    </source>
</evidence>
<keyword evidence="6 13" id="KW-0472">Membrane</keyword>
<evidence type="ECO:0000256" key="13">
    <source>
        <dbReference type="SAM" id="Phobius"/>
    </source>
</evidence>
<proteinExistence type="inferred from homology"/>
<dbReference type="Pfam" id="PF00001">
    <property type="entry name" value="7tm_1"/>
    <property type="match status" value="1"/>
</dbReference>
<evidence type="ECO:0000259" key="14">
    <source>
        <dbReference type="PROSITE" id="PS50262"/>
    </source>
</evidence>
<feature type="transmembrane region" description="Helical" evidence="13">
    <location>
        <begin position="50"/>
        <end position="72"/>
    </location>
</feature>
<feature type="disulfide bond" evidence="10">
    <location>
        <begin position="276"/>
        <end position="281"/>
    </location>
</feature>
<evidence type="ECO:0000256" key="4">
    <source>
        <dbReference type="ARBA" id="ARBA00022989"/>
    </source>
</evidence>
<evidence type="ECO:0000256" key="3">
    <source>
        <dbReference type="ARBA" id="ARBA00022692"/>
    </source>
</evidence>
<dbReference type="AlphaFoldDB" id="A0A8C9RE71"/>
<evidence type="ECO:0000256" key="8">
    <source>
        <dbReference type="ARBA" id="ARBA00023180"/>
    </source>
</evidence>
<dbReference type="PROSITE" id="PS00237">
    <property type="entry name" value="G_PROTEIN_RECEP_F1_1"/>
    <property type="match status" value="1"/>
</dbReference>
<dbReference type="InterPro" id="IPR000276">
    <property type="entry name" value="GPCR_Rhodpsn"/>
</dbReference>
<dbReference type="GO" id="GO:0005886">
    <property type="term" value="C:plasma membrane"/>
    <property type="evidence" value="ECO:0007669"/>
    <property type="project" value="UniProtKB-SubCell"/>
</dbReference>
<dbReference type="Ensembl" id="ENSSFOT00015011433.2">
    <property type="protein sequence ID" value="ENSSFOP00015011284.1"/>
    <property type="gene ID" value="ENSSFOG00015007287.2"/>
</dbReference>
<comment type="similarity">
    <text evidence="11">Belongs to the G-protein coupled receptor 1 family.</text>
</comment>
<evidence type="ECO:0000256" key="5">
    <source>
        <dbReference type="ARBA" id="ARBA00023040"/>
    </source>
</evidence>
<dbReference type="InterPro" id="IPR004061">
    <property type="entry name" value="S1P_rcpt"/>
</dbReference>
<evidence type="ECO:0000256" key="12">
    <source>
        <dbReference type="SAM" id="MobiDB-lite"/>
    </source>
</evidence>
<dbReference type="GeneTree" id="ENSGT01050000244887"/>
<evidence type="ECO:0000256" key="6">
    <source>
        <dbReference type="ARBA" id="ARBA00023136"/>
    </source>
</evidence>
<keyword evidence="8" id="KW-0325">Glycoprotein</keyword>
<dbReference type="RefSeq" id="XP_018583625.1">
    <property type="nucleotide sequence ID" value="XM_018728109.2"/>
</dbReference>
<feature type="compositionally biased region" description="Low complexity" evidence="12">
    <location>
        <begin position="378"/>
        <end position="390"/>
    </location>
</feature>
<dbReference type="PRINTS" id="PR00237">
    <property type="entry name" value="GPCRRHODOPSN"/>
</dbReference>
<feature type="region of interest" description="Disordered" evidence="12">
    <location>
        <begin position="339"/>
        <end position="390"/>
    </location>
</feature>
<dbReference type="GO" id="GO:0038036">
    <property type="term" value="F:sphingosine-1-phosphate receptor activity"/>
    <property type="evidence" value="ECO:0007669"/>
    <property type="project" value="InterPro"/>
</dbReference>
<feature type="compositionally biased region" description="Polar residues" evidence="12">
    <location>
        <begin position="357"/>
        <end position="368"/>
    </location>
</feature>
<gene>
    <name evidence="15" type="primary">S1PR4</name>
    <name evidence="15" type="synonym">s1pr4</name>
</gene>
<dbReference type="InterPro" id="IPR017452">
    <property type="entry name" value="GPCR_Rhodpsn_7TM"/>
</dbReference>
<dbReference type="OrthoDB" id="9930460at2759"/>
<dbReference type="GeneID" id="108919822"/>
<evidence type="ECO:0000256" key="9">
    <source>
        <dbReference type="ARBA" id="ARBA00023224"/>
    </source>
</evidence>
<reference evidence="15" key="2">
    <citation type="submission" date="2025-08" db="UniProtKB">
        <authorList>
            <consortium name="Ensembl"/>
        </authorList>
    </citation>
    <scope>IDENTIFICATION</scope>
</reference>
<dbReference type="PANTHER" id="PTHR22750">
    <property type="entry name" value="G-PROTEIN COUPLED RECEPTOR"/>
    <property type="match status" value="1"/>
</dbReference>
<dbReference type="Proteomes" id="UP000694397">
    <property type="component" value="Chromosome 9"/>
</dbReference>
<name>A0A8C9RE71_SCLFO</name>
<feature type="transmembrane region" description="Helical" evidence="13">
    <location>
        <begin position="79"/>
        <end position="104"/>
    </location>
</feature>
<evidence type="ECO:0000256" key="7">
    <source>
        <dbReference type="ARBA" id="ARBA00023170"/>
    </source>
</evidence>
<dbReference type="GO" id="GO:0030593">
    <property type="term" value="P:neutrophil chemotaxis"/>
    <property type="evidence" value="ECO:0007669"/>
    <property type="project" value="Ensembl"/>
</dbReference>
<keyword evidence="9 11" id="KW-0807">Transducer</keyword>
<reference evidence="15" key="3">
    <citation type="submission" date="2025-09" db="UniProtKB">
        <authorList>
            <consortium name="Ensembl"/>
        </authorList>
    </citation>
    <scope>IDENTIFICATION</scope>
</reference>
<feature type="transmembrane region" description="Helical" evidence="13">
    <location>
        <begin position="248"/>
        <end position="270"/>
    </location>
</feature>
<keyword evidence="10" id="KW-1015">Disulfide bond</keyword>
<evidence type="ECO:0000313" key="15">
    <source>
        <dbReference type="Ensembl" id="ENSSFOP00015011284.1"/>
    </source>
</evidence>
<sequence>MDVLESMGTASSCPGFHSRNKSDVILGHYNYTGRLHSRQLESRGVSLTKAMFLAISVLIILENLVVLLAVIFRSRQRSRWVFVCIANITLSDLLAGIAYVVNLVMSGSRTFRLSPSQWLFREGVLFVALAASVFSLLLIAVERYTTMIKPLHQKSAWNTCRIYALVALCWLMAFVMGFLPMLGWNCICQMKDCSTLLPLYSKSYILFSLIIFFIILTAIGMLYGAIYCHVRSNTEVGSQRIRRRSLRLLKTVISIVGVFVVCWGPLFFLLMVDFSCHSRQCALLYGADWVIALAVLNSAINPLIYSFGSTELRRAIAGLLCCCCVKAGLCDWSGLLSKETDSTSSSCHRHSSLRNSFSRVRSMSTSPQPAGKPKKPRLSSTTSCLSVSSG</sequence>
<feature type="transmembrane region" description="Helical" evidence="13">
    <location>
        <begin position="162"/>
        <end position="184"/>
    </location>
</feature>
<evidence type="ECO:0000256" key="2">
    <source>
        <dbReference type="ARBA" id="ARBA00022475"/>
    </source>
</evidence>
<dbReference type="CTD" id="8698"/>
<comment type="subcellular location">
    <subcellularLocation>
        <location evidence="1">Cell membrane</location>
        <topology evidence="1">Multi-pass membrane protein</topology>
    </subcellularLocation>
</comment>
<dbReference type="KEGG" id="sfm:108919822"/>
<accession>A0A8C9RE71</accession>
<evidence type="ECO:0000256" key="1">
    <source>
        <dbReference type="ARBA" id="ARBA00004651"/>
    </source>
</evidence>
<feature type="domain" description="G-protein coupled receptors family 1 profile" evidence="14">
    <location>
        <begin position="62"/>
        <end position="305"/>
    </location>
</feature>
<keyword evidence="5 11" id="KW-0297">G-protein coupled receptor</keyword>
<evidence type="ECO:0000313" key="16">
    <source>
        <dbReference type="Proteomes" id="UP000694397"/>
    </source>
</evidence>
<protein>
    <submittedName>
        <fullName evidence="15">Sphingosine-1-phosphate receptor 4</fullName>
    </submittedName>
</protein>
<feature type="disulfide bond" evidence="10">
    <location>
        <begin position="186"/>
        <end position="193"/>
    </location>
</feature>
<dbReference type="PROSITE" id="PS50262">
    <property type="entry name" value="G_PROTEIN_RECEP_F1_2"/>
    <property type="match status" value="1"/>
</dbReference>
<keyword evidence="4 13" id="KW-1133">Transmembrane helix</keyword>
<evidence type="ECO:0000256" key="10">
    <source>
        <dbReference type="PIRSR" id="PIRSR604061-50"/>
    </source>
</evidence>
<feature type="transmembrane region" description="Helical" evidence="13">
    <location>
        <begin position="124"/>
        <end position="141"/>
    </location>
</feature>
<feature type="transmembrane region" description="Helical" evidence="13">
    <location>
        <begin position="282"/>
        <end position="304"/>
    </location>
</feature>
<dbReference type="PRINTS" id="PR01523">
    <property type="entry name" value="S1PRECEPTOR"/>
</dbReference>
<keyword evidence="2" id="KW-1003">Cell membrane</keyword>
<reference evidence="15 16" key="1">
    <citation type="submission" date="2019-04" db="EMBL/GenBank/DDBJ databases">
        <authorList>
            <consortium name="Wellcome Sanger Institute Data Sharing"/>
        </authorList>
    </citation>
    <scope>NUCLEOTIDE SEQUENCE [LARGE SCALE GENOMIC DNA]</scope>
</reference>
<keyword evidence="7 11" id="KW-0675">Receptor</keyword>
<feature type="transmembrane region" description="Helical" evidence="13">
    <location>
        <begin position="204"/>
        <end position="227"/>
    </location>
</feature>
<dbReference type="SUPFAM" id="SSF81321">
    <property type="entry name" value="Family A G protein-coupled receptor-like"/>
    <property type="match status" value="1"/>
</dbReference>
<dbReference type="Gene3D" id="1.20.1070.10">
    <property type="entry name" value="Rhodopsin 7-helix transmembrane proteins"/>
    <property type="match status" value="1"/>
</dbReference>